<name>A0A9P5EI96_9HYPO</name>
<comment type="caution">
    <text evidence="1">The sequence shown here is derived from an EMBL/GenBank/DDBJ whole genome shotgun (WGS) entry which is preliminary data.</text>
</comment>
<sequence length="287" mass="33073">MLSCVNTPCRTFLSLRHSQTGGFLPPNDNHDALNRLQEEWKKYVDPYAPYDLVFIPPVIDANFTVYVDENHNFRLRDKAKEEMTLLPLISAYSDNNVEELIGLLNHLSSYQLVADITQGSGGRRPNLEYGIEEASRDDQNPASLGSWRFWFKNLSRATLYVTIIALRPAYRINEVFPFEFASSSEIAAKEEFPPDVFADIDIPDLLDPIKNNPDFKMSDRFKIFITNTAVDFRDYELPDLTRDPSKLRSRAANRADARRPRFSAWVVEEFTITTERCNNGSYFTHKN</sequence>
<reference evidence="1" key="1">
    <citation type="submission" date="2020-01" db="EMBL/GenBank/DDBJ databases">
        <title>Identification and distribution of gene clusters putatively required for synthesis of sphingolipid metabolism inhibitors in phylogenetically diverse species of the filamentous fungus Fusarium.</title>
        <authorList>
            <person name="Kim H.-S."/>
            <person name="Busman M."/>
            <person name="Brown D.W."/>
            <person name="Divon H."/>
            <person name="Uhlig S."/>
            <person name="Proctor R.H."/>
        </authorList>
    </citation>
    <scope>NUCLEOTIDE SEQUENCE</scope>
    <source>
        <strain evidence="1">NRRL 31653</strain>
    </source>
</reference>
<keyword evidence="2" id="KW-1185">Reference proteome</keyword>
<dbReference type="EMBL" id="LUFC02000038">
    <property type="protein sequence ID" value="KAF4503123.1"/>
    <property type="molecule type" value="Genomic_DNA"/>
</dbReference>
<organism evidence="1 2">
    <name type="scientific">Fusarium agapanthi</name>
    <dbReference type="NCBI Taxonomy" id="1803897"/>
    <lineage>
        <taxon>Eukaryota</taxon>
        <taxon>Fungi</taxon>
        <taxon>Dikarya</taxon>
        <taxon>Ascomycota</taxon>
        <taxon>Pezizomycotina</taxon>
        <taxon>Sordariomycetes</taxon>
        <taxon>Hypocreomycetidae</taxon>
        <taxon>Hypocreales</taxon>
        <taxon>Nectriaceae</taxon>
        <taxon>Fusarium</taxon>
        <taxon>Fusarium fujikuroi species complex</taxon>
    </lineage>
</organism>
<dbReference type="Proteomes" id="UP000737391">
    <property type="component" value="Unassembled WGS sequence"/>
</dbReference>
<evidence type="ECO:0000313" key="1">
    <source>
        <dbReference type="EMBL" id="KAF4503123.1"/>
    </source>
</evidence>
<protein>
    <submittedName>
        <fullName evidence="1">Uncharacterized protein</fullName>
    </submittedName>
</protein>
<dbReference type="AlphaFoldDB" id="A0A9P5EI96"/>
<gene>
    <name evidence="1" type="ORF">FAGAP_678</name>
</gene>
<proteinExistence type="predicted"/>
<dbReference type="OrthoDB" id="3223806at2759"/>
<evidence type="ECO:0000313" key="2">
    <source>
        <dbReference type="Proteomes" id="UP000737391"/>
    </source>
</evidence>
<accession>A0A9P5EI96</accession>